<dbReference type="AlphaFoldDB" id="A0A7S0PZN8"/>
<gene>
    <name evidence="5" type="ORF">CPEL01642_LOCUS5711</name>
</gene>
<evidence type="ECO:0008006" key="6">
    <source>
        <dbReference type="Google" id="ProtNLM"/>
    </source>
</evidence>
<dbReference type="SUPFAM" id="SSF103473">
    <property type="entry name" value="MFS general substrate transporter"/>
    <property type="match status" value="1"/>
</dbReference>
<dbReference type="PANTHER" id="PTHR10686">
    <property type="entry name" value="FOLATE TRANSPORTER"/>
    <property type="match status" value="1"/>
</dbReference>
<dbReference type="PANTHER" id="PTHR10686:SF18">
    <property type="entry name" value="IP11787P-RELATED"/>
    <property type="match status" value="1"/>
</dbReference>
<evidence type="ECO:0000256" key="4">
    <source>
        <dbReference type="SAM" id="SignalP"/>
    </source>
</evidence>
<feature type="compositionally biased region" description="Pro residues" evidence="2">
    <location>
        <begin position="548"/>
        <end position="558"/>
    </location>
</feature>
<comment type="similarity">
    <text evidence="1">Belongs to the reduced folate carrier (RFC) transporter (TC 2.A.48) family.</text>
</comment>
<feature type="chain" id="PRO_5030856554" description="Solute carrier family 40 protein" evidence="4">
    <location>
        <begin position="22"/>
        <end position="558"/>
    </location>
</feature>
<evidence type="ECO:0000256" key="3">
    <source>
        <dbReference type="SAM" id="Phobius"/>
    </source>
</evidence>
<feature type="transmembrane region" description="Helical" evidence="3">
    <location>
        <begin position="288"/>
        <end position="306"/>
    </location>
</feature>
<feature type="transmembrane region" description="Helical" evidence="3">
    <location>
        <begin position="133"/>
        <end position="155"/>
    </location>
</feature>
<feature type="transmembrane region" description="Helical" evidence="3">
    <location>
        <begin position="97"/>
        <end position="121"/>
    </location>
</feature>
<name>A0A7S0PZN8_9EUKA</name>
<feature type="transmembrane region" description="Helical" evidence="3">
    <location>
        <begin position="413"/>
        <end position="431"/>
    </location>
</feature>
<feature type="transmembrane region" description="Helical" evidence="3">
    <location>
        <begin position="42"/>
        <end position="62"/>
    </location>
</feature>
<feature type="transmembrane region" description="Helical" evidence="3">
    <location>
        <begin position="451"/>
        <end position="471"/>
    </location>
</feature>
<proteinExistence type="inferred from homology"/>
<feature type="transmembrane region" description="Helical" evidence="3">
    <location>
        <begin position="354"/>
        <end position="374"/>
    </location>
</feature>
<feature type="region of interest" description="Disordered" evidence="2">
    <location>
        <begin position="535"/>
        <end position="558"/>
    </location>
</feature>
<accession>A0A7S0PZN8</accession>
<evidence type="ECO:0000313" key="5">
    <source>
        <dbReference type="EMBL" id="CAD8602378.1"/>
    </source>
</evidence>
<keyword evidence="4" id="KW-0732">Signal</keyword>
<feature type="transmembrane region" description="Helical" evidence="3">
    <location>
        <begin position="74"/>
        <end position="91"/>
    </location>
</feature>
<reference evidence="5" key="1">
    <citation type="submission" date="2021-01" db="EMBL/GenBank/DDBJ databases">
        <authorList>
            <person name="Corre E."/>
            <person name="Pelletier E."/>
            <person name="Niang G."/>
            <person name="Scheremetjew M."/>
            <person name="Finn R."/>
            <person name="Kale V."/>
            <person name="Holt S."/>
            <person name="Cochrane G."/>
            <person name="Meng A."/>
            <person name="Brown T."/>
            <person name="Cohen L."/>
        </authorList>
    </citation>
    <scope>NUCLEOTIDE SEQUENCE</scope>
    <source>
        <strain evidence="5">PLY182g</strain>
    </source>
</reference>
<evidence type="ECO:0000256" key="1">
    <source>
        <dbReference type="ARBA" id="ARBA00005773"/>
    </source>
</evidence>
<sequence length="558" mass="58937">MWPGNMSLLLIVCALSALVSFKPSEPFLVAFLHCVKELSTSTVYHSIFPLWTYAYLALLPSLSAAAELIGCRTVVFIGMAGRVATLLIMLLGGNELWLLQLSQATVAAGFASHPALSAILYQRMPAEAYARAVGFVGFAGVVADVLSSLLGQVLLDVGSSLTQLFVISAVATFAATALVLALPSSPPNGLPRLVDRTITPSCFSAADSLAESMCTSTLGTSTLGENPEHSERVKRRDSIAANGDDVVCCCARAELQTEPPPKQARMSTTMLLWSDVMRGIWRSGALRYYAWLAVGVAVHHLVYTYWQGLPASGLGPQPAPSPSSPPPPRGILGAPPAFPPPPPPPCVSSSSQNGWVQASASLLGGCAALIPYAAERRLQPDLCAKLRAGLVVLAPLVLALLLSVMALTEQVGMYNASFVGFHVLFELMRVVCTTEGARCVARAKYRGLPRFALVGGLSTTATLVLQTIAQLGVSVYKLPIRSLFELLAVLLLGLFAACVVIGIAERCIAATAATTPLPPERGHASDDCAEDARPYQQYVRPPNGTHQSPPPSVGVPWT</sequence>
<feature type="transmembrane region" description="Helical" evidence="3">
    <location>
        <begin position="161"/>
        <end position="182"/>
    </location>
</feature>
<evidence type="ECO:0000256" key="2">
    <source>
        <dbReference type="SAM" id="MobiDB-lite"/>
    </source>
</evidence>
<feature type="region of interest" description="Disordered" evidence="2">
    <location>
        <begin position="314"/>
        <end position="336"/>
    </location>
</feature>
<keyword evidence="3" id="KW-0472">Membrane</keyword>
<dbReference type="GO" id="GO:0005886">
    <property type="term" value="C:plasma membrane"/>
    <property type="evidence" value="ECO:0007669"/>
    <property type="project" value="TreeGrafter"/>
</dbReference>
<dbReference type="Pfam" id="PF01770">
    <property type="entry name" value="Folate_carrier"/>
    <property type="match status" value="1"/>
</dbReference>
<dbReference type="InterPro" id="IPR002666">
    <property type="entry name" value="Folate_carrier"/>
</dbReference>
<dbReference type="EMBL" id="HBEY01011895">
    <property type="protein sequence ID" value="CAD8602378.1"/>
    <property type="molecule type" value="Transcribed_RNA"/>
</dbReference>
<keyword evidence="3" id="KW-1133">Transmembrane helix</keyword>
<protein>
    <recommendedName>
        <fullName evidence="6">Solute carrier family 40 protein</fullName>
    </recommendedName>
</protein>
<dbReference type="InterPro" id="IPR036259">
    <property type="entry name" value="MFS_trans_sf"/>
</dbReference>
<dbReference type="Gene3D" id="1.20.1250.20">
    <property type="entry name" value="MFS general substrate transporter like domains"/>
    <property type="match status" value="1"/>
</dbReference>
<keyword evidence="3" id="KW-0812">Transmembrane</keyword>
<feature type="signal peptide" evidence="4">
    <location>
        <begin position="1"/>
        <end position="21"/>
    </location>
</feature>
<feature type="transmembrane region" description="Helical" evidence="3">
    <location>
        <begin position="386"/>
        <end position="407"/>
    </location>
</feature>
<feature type="compositionally biased region" description="Pro residues" evidence="2">
    <location>
        <begin position="317"/>
        <end position="329"/>
    </location>
</feature>
<dbReference type="GO" id="GO:0090482">
    <property type="term" value="F:vitamin transmembrane transporter activity"/>
    <property type="evidence" value="ECO:0007669"/>
    <property type="project" value="InterPro"/>
</dbReference>
<organism evidence="5">
    <name type="scientific">Coccolithus braarudii</name>
    <dbReference type="NCBI Taxonomy" id="221442"/>
    <lineage>
        <taxon>Eukaryota</taxon>
        <taxon>Haptista</taxon>
        <taxon>Haptophyta</taxon>
        <taxon>Prymnesiophyceae</taxon>
        <taxon>Coccolithales</taxon>
        <taxon>Coccolithaceae</taxon>
        <taxon>Coccolithus</taxon>
    </lineage>
</organism>
<feature type="transmembrane region" description="Helical" evidence="3">
    <location>
        <begin position="483"/>
        <end position="504"/>
    </location>
</feature>